<protein>
    <submittedName>
        <fullName evidence="2">Uncharacterized protein</fullName>
    </submittedName>
</protein>
<dbReference type="Proteomes" id="UP000800093">
    <property type="component" value="Unassembled WGS sequence"/>
</dbReference>
<feature type="transmembrane region" description="Helical" evidence="1">
    <location>
        <begin position="149"/>
        <end position="171"/>
    </location>
</feature>
<keyword evidence="3" id="KW-1185">Reference proteome</keyword>
<feature type="non-terminal residue" evidence="2">
    <location>
        <position position="1"/>
    </location>
</feature>
<sequence>QFFSALRSEFFRLRGFWRAKLSVWRFSHCDFYRFEKFDEREYAPRERDAFPTPHHPDYTYAPQPMIPIPPVSRHEFRKRFDSCRKLAYCPHRLISWFRKCNCPSQTAKAHSRELLDKFPKKTSQLDEYSEVRETFWGIYARQAICFRWILFYNLLCITPLIWLIFMWLFVWKERDLESALMPTSIMLAMLSVFWSTFLGSLKFGQDA</sequence>
<keyword evidence="1" id="KW-1133">Transmembrane helix</keyword>
<reference evidence="3" key="1">
    <citation type="journal article" date="2020" name="Stud. Mycol.">
        <title>101 Dothideomycetes genomes: A test case for predicting lifestyles and emergence of pathogens.</title>
        <authorList>
            <person name="Haridas S."/>
            <person name="Albert R."/>
            <person name="Binder M."/>
            <person name="Bloem J."/>
            <person name="LaButti K."/>
            <person name="Salamov A."/>
            <person name="Andreopoulos B."/>
            <person name="Baker S."/>
            <person name="Barry K."/>
            <person name="Bills G."/>
            <person name="Bluhm B."/>
            <person name="Cannon C."/>
            <person name="Castanera R."/>
            <person name="Culley D."/>
            <person name="Daum C."/>
            <person name="Ezra D."/>
            <person name="Gonzalez J."/>
            <person name="Henrissat B."/>
            <person name="Kuo A."/>
            <person name="Liang C."/>
            <person name="Lipzen A."/>
            <person name="Lutzoni F."/>
            <person name="Magnuson J."/>
            <person name="Mondo S."/>
            <person name="Nolan M."/>
            <person name="Ohm R."/>
            <person name="Pangilinan J."/>
            <person name="Park H.-J."/>
            <person name="Ramirez L."/>
            <person name="Alfaro M."/>
            <person name="Sun H."/>
            <person name="Tritt A."/>
            <person name="Yoshinaga Y."/>
            <person name="Zwiers L.-H."/>
            <person name="Turgeon B."/>
            <person name="Goodwin S."/>
            <person name="Spatafora J."/>
            <person name="Crous P."/>
            <person name="Grigoriev I."/>
        </authorList>
    </citation>
    <scope>NUCLEOTIDE SEQUENCE [LARGE SCALE GENOMIC DNA]</scope>
    <source>
        <strain evidence="3">CBS 304.66</strain>
    </source>
</reference>
<evidence type="ECO:0000256" key="1">
    <source>
        <dbReference type="SAM" id="Phobius"/>
    </source>
</evidence>
<comment type="caution">
    <text evidence="2">The sequence shown here is derived from an EMBL/GenBank/DDBJ whole genome shotgun (WGS) entry which is preliminary data.</text>
</comment>
<accession>A0A9P4N6G1</accession>
<keyword evidence="1" id="KW-0812">Transmembrane</keyword>
<evidence type="ECO:0000313" key="2">
    <source>
        <dbReference type="EMBL" id="KAF2260561.1"/>
    </source>
</evidence>
<organism evidence="2 3">
    <name type="scientific">Lojkania enalia</name>
    <dbReference type="NCBI Taxonomy" id="147567"/>
    <lineage>
        <taxon>Eukaryota</taxon>
        <taxon>Fungi</taxon>
        <taxon>Dikarya</taxon>
        <taxon>Ascomycota</taxon>
        <taxon>Pezizomycotina</taxon>
        <taxon>Dothideomycetes</taxon>
        <taxon>Pleosporomycetidae</taxon>
        <taxon>Pleosporales</taxon>
        <taxon>Pleosporales incertae sedis</taxon>
        <taxon>Lojkania</taxon>
    </lineage>
</organism>
<gene>
    <name evidence="2" type="ORF">CC78DRAFT_472625</name>
</gene>
<keyword evidence="1" id="KW-0472">Membrane</keyword>
<evidence type="ECO:0000313" key="3">
    <source>
        <dbReference type="Proteomes" id="UP000800093"/>
    </source>
</evidence>
<feature type="transmembrane region" description="Helical" evidence="1">
    <location>
        <begin position="183"/>
        <end position="201"/>
    </location>
</feature>
<dbReference type="AlphaFoldDB" id="A0A9P4N6G1"/>
<name>A0A9P4N6G1_9PLEO</name>
<dbReference type="OrthoDB" id="443402at2759"/>
<dbReference type="EMBL" id="ML986678">
    <property type="protein sequence ID" value="KAF2260561.1"/>
    <property type="molecule type" value="Genomic_DNA"/>
</dbReference>
<proteinExistence type="predicted"/>